<dbReference type="Proteomes" id="UP001396334">
    <property type="component" value="Unassembled WGS sequence"/>
</dbReference>
<dbReference type="PANTHER" id="PTHR24298:SF800">
    <property type="entry name" value="CYTOCHROME P450 89A2-RELATED"/>
    <property type="match status" value="1"/>
</dbReference>
<evidence type="ECO:0000256" key="3">
    <source>
        <dbReference type="ARBA" id="ARBA00022617"/>
    </source>
</evidence>
<accession>A0ABR2R1C2</accession>
<evidence type="ECO:0000313" key="11">
    <source>
        <dbReference type="Proteomes" id="UP001396334"/>
    </source>
</evidence>
<reference evidence="10 11" key="1">
    <citation type="journal article" date="2024" name="G3 (Bethesda)">
        <title>Genome assembly of Hibiscus sabdariffa L. provides insights into metabolisms of medicinal natural products.</title>
        <authorList>
            <person name="Kim T."/>
        </authorList>
    </citation>
    <scope>NUCLEOTIDE SEQUENCE [LARGE SCALE GENOMIC DNA]</scope>
    <source>
        <strain evidence="10">TK-2024</strain>
        <tissue evidence="10">Old leaves</tissue>
    </source>
</reference>
<feature type="transmembrane region" description="Helical" evidence="9">
    <location>
        <begin position="25"/>
        <end position="46"/>
    </location>
</feature>
<name>A0ABR2R1C2_9ROSI</name>
<dbReference type="InterPro" id="IPR036396">
    <property type="entry name" value="Cyt_P450_sf"/>
</dbReference>
<evidence type="ECO:0000256" key="6">
    <source>
        <dbReference type="ARBA" id="ARBA00022989"/>
    </source>
</evidence>
<comment type="subcellular location">
    <subcellularLocation>
        <location evidence="2">Membrane</location>
        <topology evidence="2">Single-pass membrane protein</topology>
    </subcellularLocation>
</comment>
<keyword evidence="5 8" id="KW-0479">Metal-binding</keyword>
<dbReference type="CDD" id="cd11075">
    <property type="entry name" value="CYP77_89"/>
    <property type="match status" value="1"/>
</dbReference>
<keyword evidence="11" id="KW-1185">Reference proteome</keyword>
<evidence type="ECO:0000256" key="4">
    <source>
        <dbReference type="ARBA" id="ARBA00022692"/>
    </source>
</evidence>
<dbReference type="SUPFAM" id="SSF48264">
    <property type="entry name" value="Cytochrome P450"/>
    <property type="match status" value="1"/>
</dbReference>
<keyword evidence="8" id="KW-0560">Oxidoreductase</keyword>
<evidence type="ECO:0000256" key="1">
    <source>
        <dbReference type="ARBA" id="ARBA00001971"/>
    </source>
</evidence>
<dbReference type="PANTHER" id="PTHR24298">
    <property type="entry name" value="FLAVONOID 3'-MONOOXYGENASE-RELATED"/>
    <property type="match status" value="1"/>
</dbReference>
<protein>
    <recommendedName>
        <fullName evidence="12">Cytochrome P450</fullName>
    </recommendedName>
</protein>
<keyword evidence="8" id="KW-0408">Iron</keyword>
<dbReference type="PRINTS" id="PR00385">
    <property type="entry name" value="P450"/>
</dbReference>
<dbReference type="Gene3D" id="1.10.630.10">
    <property type="entry name" value="Cytochrome P450"/>
    <property type="match status" value="1"/>
</dbReference>
<dbReference type="InterPro" id="IPR017972">
    <property type="entry name" value="Cyt_P450_CS"/>
</dbReference>
<evidence type="ECO:0000256" key="7">
    <source>
        <dbReference type="ARBA" id="ARBA00023136"/>
    </source>
</evidence>
<proteinExistence type="inferred from homology"/>
<evidence type="ECO:0000256" key="5">
    <source>
        <dbReference type="ARBA" id="ARBA00022723"/>
    </source>
</evidence>
<evidence type="ECO:0000256" key="9">
    <source>
        <dbReference type="SAM" id="Phobius"/>
    </source>
</evidence>
<comment type="caution">
    <text evidence="10">The sequence shown here is derived from an EMBL/GenBank/DDBJ whole genome shotgun (WGS) entry which is preliminary data.</text>
</comment>
<comment type="cofactor">
    <cofactor evidence="1">
        <name>heme</name>
        <dbReference type="ChEBI" id="CHEBI:30413"/>
    </cofactor>
</comment>
<keyword evidence="6 9" id="KW-1133">Transmembrane helix</keyword>
<evidence type="ECO:0000256" key="2">
    <source>
        <dbReference type="ARBA" id="ARBA00004167"/>
    </source>
</evidence>
<keyword evidence="4 9" id="KW-0812">Transmembrane</keyword>
<comment type="similarity">
    <text evidence="8">Belongs to the cytochrome P450 family.</text>
</comment>
<evidence type="ECO:0000313" key="10">
    <source>
        <dbReference type="EMBL" id="KAK9006664.1"/>
    </source>
</evidence>
<dbReference type="PRINTS" id="PR00463">
    <property type="entry name" value="EP450I"/>
</dbReference>
<dbReference type="InterPro" id="IPR001128">
    <property type="entry name" value="Cyt_P450"/>
</dbReference>
<sequence length="536" mass="61402">MEDQFAYKVNSLLSLPSLCLAEMETWFFIVLTISVSLILKAIFNLFSPSKNLTHTLPPGPSTFPVIGNIFLFTKSSFQIEPILRNLRQKHGSMITLFVGSRPAIFVFDRTLAHQALVQSGALFSDRPKALPTSKIATSNQHNISSAPYGPNWRVFRRNLTSEILHPSRIKSYSHARKWVLDILFDELQSKAKTGEPVQVVTHFQYAMFCLLVLMCFGDKLCQEQIKEIEHVLRKGLLNFVRFNTLNFWPRVTKVLLRKRWQEFLQQRKDEEAVLVPLIRARKKAKEEKSIMKESDGDYVLAYVDTLLDLELPEEKRKLEEGEIVSLATEFLAAGTDTTSTALQWVMANLVKYPHIRDKLLLEIKGVVRDGEEIEEDDLQKMPYLKAVILEGLRRHPPGHFVLPHCVKEDTVLGEYLVPKNGTINFMVAEMGRDPKAWEDPMAFKPERFLKSEDGGSGEVFDITGSREVKMMPFGVGRRICPGLGLALLHLEYFVANLIWKFEWKAMDGDEISLEEKQEFTVVMKNPLRAHVSPRKR</sequence>
<keyword evidence="8" id="KW-0503">Monooxygenase</keyword>
<dbReference type="InterPro" id="IPR051103">
    <property type="entry name" value="Plant_metabolite_P450s"/>
</dbReference>
<organism evidence="10 11">
    <name type="scientific">Hibiscus sabdariffa</name>
    <name type="common">roselle</name>
    <dbReference type="NCBI Taxonomy" id="183260"/>
    <lineage>
        <taxon>Eukaryota</taxon>
        <taxon>Viridiplantae</taxon>
        <taxon>Streptophyta</taxon>
        <taxon>Embryophyta</taxon>
        <taxon>Tracheophyta</taxon>
        <taxon>Spermatophyta</taxon>
        <taxon>Magnoliopsida</taxon>
        <taxon>eudicotyledons</taxon>
        <taxon>Gunneridae</taxon>
        <taxon>Pentapetalae</taxon>
        <taxon>rosids</taxon>
        <taxon>malvids</taxon>
        <taxon>Malvales</taxon>
        <taxon>Malvaceae</taxon>
        <taxon>Malvoideae</taxon>
        <taxon>Hibiscus</taxon>
    </lineage>
</organism>
<evidence type="ECO:0008006" key="12">
    <source>
        <dbReference type="Google" id="ProtNLM"/>
    </source>
</evidence>
<keyword evidence="7 9" id="KW-0472">Membrane</keyword>
<dbReference type="InterPro" id="IPR002401">
    <property type="entry name" value="Cyt_P450_E_grp-I"/>
</dbReference>
<keyword evidence="3 8" id="KW-0349">Heme</keyword>
<gene>
    <name evidence="10" type="ORF">V6N11_018998</name>
</gene>
<dbReference type="Pfam" id="PF00067">
    <property type="entry name" value="p450"/>
    <property type="match status" value="1"/>
</dbReference>
<dbReference type="EMBL" id="JBBPBN010000028">
    <property type="protein sequence ID" value="KAK9006664.1"/>
    <property type="molecule type" value="Genomic_DNA"/>
</dbReference>
<dbReference type="PROSITE" id="PS00086">
    <property type="entry name" value="CYTOCHROME_P450"/>
    <property type="match status" value="1"/>
</dbReference>
<evidence type="ECO:0000256" key="8">
    <source>
        <dbReference type="RuleBase" id="RU000461"/>
    </source>
</evidence>